<dbReference type="Pfam" id="PF24623">
    <property type="entry name" value="Phage_zn_bind_8"/>
    <property type="match status" value="1"/>
</dbReference>
<protein>
    <recommendedName>
        <fullName evidence="1">DNA-binding phage zinc finger domain-containing protein</fullName>
    </recommendedName>
</protein>
<proteinExistence type="predicted"/>
<evidence type="ECO:0000313" key="3">
    <source>
        <dbReference type="Proteomes" id="UP000478148"/>
    </source>
</evidence>
<gene>
    <name evidence="2" type="ORF">ENC19_27995</name>
</gene>
<name>A0A6M1LD50_9ACTN</name>
<dbReference type="Proteomes" id="UP000478148">
    <property type="component" value="Unassembled WGS sequence"/>
</dbReference>
<accession>A0A6M1LD50</accession>
<evidence type="ECO:0000313" key="2">
    <source>
        <dbReference type="EMBL" id="NGM16196.1"/>
    </source>
</evidence>
<dbReference type="InterPro" id="IPR056911">
    <property type="entry name" value="Phage_Znf_bind_put"/>
</dbReference>
<reference evidence="2 3" key="1">
    <citation type="submission" date="2020-02" db="EMBL/GenBank/DDBJ databases">
        <title>Draft Genome Sequence of Verrucosispora sp. Strain CWR15, Isolated from Gulf of Mexico Sponge.</title>
        <authorList>
            <person name="Kennedy S.J."/>
            <person name="Cella E."/>
            <person name="Azarian T."/>
            <person name="Baker B.J."/>
            <person name="Shaw L.N."/>
        </authorList>
    </citation>
    <scope>NUCLEOTIDE SEQUENCE [LARGE SCALE GENOMIC DNA]</scope>
    <source>
        <strain evidence="2 3">CWR15</strain>
    </source>
</reference>
<organism evidence="2 3">
    <name type="scientific">Verrucosispora sioxanthis</name>
    <dbReference type="NCBI Taxonomy" id="2499994"/>
    <lineage>
        <taxon>Bacteria</taxon>
        <taxon>Bacillati</taxon>
        <taxon>Actinomycetota</taxon>
        <taxon>Actinomycetes</taxon>
        <taxon>Micromonosporales</taxon>
        <taxon>Micromonosporaceae</taxon>
        <taxon>Micromonospora</taxon>
    </lineage>
</organism>
<evidence type="ECO:0000259" key="1">
    <source>
        <dbReference type="Pfam" id="PF24623"/>
    </source>
</evidence>
<keyword evidence="3" id="KW-1185">Reference proteome</keyword>
<dbReference type="AlphaFoldDB" id="A0A6M1LD50"/>
<comment type="caution">
    <text evidence="2">The sequence shown here is derived from an EMBL/GenBank/DDBJ whole genome shotgun (WGS) entry which is preliminary data.</text>
</comment>
<feature type="domain" description="DNA-binding phage zinc finger" evidence="1">
    <location>
        <begin position="46"/>
        <end position="95"/>
    </location>
</feature>
<dbReference type="EMBL" id="SAIY01000013">
    <property type="protein sequence ID" value="NGM16196.1"/>
    <property type="molecule type" value="Genomic_DNA"/>
</dbReference>
<dbReference type="RefSeq" id="WP_164450048.1">
    <property type="nucleotide sequence ID" value="NZ_SAIY01000013.1"/>
</dbReference>
<sequence>MRIDVDEPDARNLFWGGMRDVANAAARHQDQALYQAIIKIGRAALAQGVDLVPSGGLFLQCPICDALPGQRCINVASHPLGDRACHPERVELAAKAFSGEVPLPSPLR</sequence>